<evidence type="ECO:0000256" key="3">
    <source>
        <dbReference type="ARBA" id="ARBA00022729"/>
    </source>
</evidence>
<keyword evidence="5" id="KW-0788">Thiol protease</keyword>
<dbReference type="SUPFAM" id="SSF54001">
    <property type="entry name" value="Cysteine proteinases"/>
    <property type="match status" value="1"/>
</dbReference>
<dbReference type="InterPro" id="IPR000064">
    <property type="entry name" value="NLP_P60_dom"/>
</dbReference>
<organism evidence="8 9">
    <name type="scientific">Tannerella sp. oral taxon BU063 isolate Cell 1/3</name>
    <dbReference type="NCBI Taxonomy" id="1411022"/>
    <lineage>
        <taxon>Bacteria</taxon>
        <taxon>Pseudomonadati</taxon>
        <taxon>Bacteroidota</taxon>
        <taxon>Bacteroidia</taxon>
        <taxon>Bacteroidales</taxon>
        <taxon>Tannerellaceae</taxon>
        <taxon>Tannerella</taxon>
    </lineage>
</organism>
<reference evidence="8 9" key="1">
    <citation type="submission" date="2013-11" db="EMBL/GenBank/DDBJ databases">
        <title>Single cell genomics of uncultured Tannerella BU063 (oral taxon 286).</title>
        <authorList>
            <person name="Beall C.J."/>
            <person name="Campbell A.G."/>
            <person name="Griffen A.L."/>
            <person name="Podar M."/>
            <person name="Leys E.J."/>
        </authorList>
    </citation>
    <scope>NUCLEOTIDE SEQUENCE [LARGE SCALE GENOMIC DNA]</scope>
    <source>
        <strain evidence="8">Cell 1/3</strain>
    </source>
</reference>
<dbReference type="PATRIC" id="fig|1411022.3.peg.2075"/>
<proteinExistence type="inferred from homology"/>
<evidence type="ECO:0000256" key="6">
    <source>
        <dbReference type="SAM" id="SignalP"/>
    </source>
</evidence>
<feature type="domain" description="NlpC/P60" evidence="7">
    <location>
        <begin position="52"/>
        <end position="181"/>
    </location>
</feature>
<dbReference type="Gene3D" id="3.90.1720.10">
    <property type="entry name" value="endopeptidase domain like (from Nostoc punctiforme)"/>
    <property type="match status" value="1"/>
</dbReference>
<feature type="chain" id="PRO_5004812653" description="NlpC/P60 domain-containing protein" evidence="6">
    <location>
        <begin position="29"/>
        <end position="181"/>
    </location>
</feature>
<keyword evidence="4" id="KW-0378">Hydrolase</keyword>
<evidence type="ECO:0000259" key="7">
    <source>
        <dbReference type="PROSITE" id="PS51935"/>
    </source>
</evidence>
<evidence type="ECO:0000313" key="9">
    <source>
        <dbReference type="Proteomes" id="UP000034982"/>
    </source>
</evidence>
<dbReference type="PROSITE" id="PS51935">
    <property type="entry name" value="NLPC_P60"/>
    <property type="match status" value="1"/>
</dbReference>
<sequence>MNTPSIPPPTLRLVALCFLACLMSFSCAAHRHTPAPMRVEHPAPTLGIEVTGADNAALYRIVAQWLGTPHRIGKSVCGVGTDCSGFVTTVYREVYGKALERSSADMLAKNCRRISRHRLREGDLVFFHNGARRGKRRRVSHVGIYLKDGLFAHTSTSHGVVISSLDEEYYSRHWVAGGTVQ</sequence>
<comment type="similarity">
    <text evidence="1">Belongs to the peptidase C40 family.</text>
</comment>
<dbReference type="PANTHER" id="PTHR47360:SF1">
    <property type="entry name" value="ENDOPEPTIDASE NLPC-RELATED"/>
    <property type="match status" value="1"/>
</dbReference>
<evidence type="ECO:0000256" key="5">
    <source>
        <dbReference type="ARBA" id="ARBA00022807"/>
    </source>
</evidence>
<dbReference type="Pfam" id="PF00877">
    <property type="entry name" value="NLPC_P60"/>
    <property type="match status" value="1"/>
</dbReference>
<evidence type="ECO:0000313" key="8">
    <source>
        <dbReference type="EMBL" id="ETK05856.1"/>
    </source>
</evidence>
<dbReference type="EMBL" id="AYYE01001259">
    <property type="protein sequence ID" value="ETK05856.1"/>
    <property type="molecule type" value="Genomic_DNA"/>
</dbReference>
<name>W2CH82_9BACT</name>
<keyword evidence="3 6" id="KW-0732">Signal</keyword>
<dbReference type="InterPro" id="IPR052062">
    <property type="entry name" value="Murein_DD/LD_carboxypeptidase"/>
</dbReference>
<accession>W2CH82</accession>
<protein>
    <recommendedName>
        <fullName evidence="7">NlpC/P60 domain-containing protein</fullName>
    </recommendedName>
</protein>
<gene>
    <name evidence="8" type="ORF">T230_15315</name>
</gene>
<dbReference type="InterPro" id="IPR038765">
    <property type="entry name" value="Papain-like_cys_pep_sf"/>
</dbReference>
<dbReference type="GO" id="GO:0008234">
    <property type="term" value="F:cysteine-type peptidase activity"/>
    <property type="evidence" value="ECO:0007669"/>
    <property type="project" value="UniProtKB-KW"/>
</dbReference>
<feature type="signal peptide" evidence="6">
    <location>
        <begin position="1"/>
        <end position="28"/>
    </location>
</feature>
<dbReference type="AlphaFoldDB" id="W2CH82"/>
<dbReference type="Proteomes" id="UP000034982">
    <property type="component" value="Unassembled WGS sequence"/>
</dbReference>
<evidence type="ECO:0000256" key="4">
    <source>
        <dbReference type="ARBA" id="ARBA00022801"/>
    </source>
</evidence>
<evidence type="ECO:0000256" key="2">
    <source>
        <dbReference type="ARBA" id="ARBA00022670"/>
    </source>
</evidence>
<evidence type="ECO:0000256" key="1">
    <source>
        <dbReference type="ARBA" id="ARBA00007074"/>
    </source>
</evidence>
<dbReference type="GO" id="GO:0006508">
    <property type="term" value="P:proteolysis"/>
    <property type="evidence" value="ECO:0007669"/>
    <property type="project" value="UniProtKB-KW"/>
</dbReference>
<keyword evidence="2" id="KW-0645">Protease</keyword>
<comment type="caution">
    <text evidence="8">The sequence shown here is derived from an EMBL/GenBank/DDBJ whole genome shotgun (WGS) entry which is preliminary data.</text>
</comment>
<dbReference type="PANTHER" id="PTHR47360">
    <property type="entry name" value="MUREIN DD-ENDOPEPTIDASE MEPS/MUREIN LD-CARBOXYPEPTIDASE"/>
    <property type="match status" value="1"/>
</dbReference>